<evidence type="ECO:0000313" key="7">
    <source>
        <dbReference type="Proteomes" id="UP000594979"/>
    </source>
</evidence>
<comment type="similarity">
    <text evidence="1 4">Belongs to the aldehyde dehydrogenase family.</text>
</comment>
<protein>
    <submittedName>
        <fullName evidence="6">Aldehyde dehydrogenase family protein</fullName>
    </submittedName>
</protein>
<feature type="active site" evidence="3">
    <location>
        <position position="272"/>
    </location>
</feature>
<evidence type="ECO:0000256" key="1">
    <source>
        <dbReference type="ARBA" id="ARBA00009986"/>
    </source>
</evidence>
<dbReference type="PROSITE" id="PS00070">
    <property type="entry name" value="ALDEHYDE_DEHYDR_CYS"/>
    <property type="match status" value="1"/>
</dbReference>
<evidence type="ECO:0000256" key="4">
    <source>
        <dbReference type="RuleBase" id="RU003345"/>
    </source>
</evidence>
<dbReference type="InterPro" id="IPR016161">
    <property type="entry name" value="Ald_DH/histidinol_DH"/>
</dbReference>
<dbReference type="AlphaFoldDB" id="A0A7T2TJ22"/>
<accession>A0A7T2TJ22</accession>
<evidence type="ECO:0000313" key="6">
    <source>
        <dbReference type="EMBL" id="QPS34695.1"/>
    </source>
</evidence>
<evidence type="ECO:0000256" key="3">
    <source>
        <dbReference type="PROSITE-ProRule" id="PRU10007"/>
    </source>
</evidence>
<dbReference type="EMBL" id="CP065682">
    <property type="protein sequence ID" value="QPS34695.1"/>
    <property type="molecule type" value="Genomic_DNA"/>
</dbReference>
<organism evidence="6 7">
    <name type="scientific">Brevibacterium casei</name>
    <dbReference type="NCBI Taxonomy" id="33889"/>
    <lineage>
        <taxon>Bacteria</taxon>
        <taxon>Bacillati</taxon>
        <taxon>Actinomycetota</taxon>
        <taxon>Actinomycetes</taxon>
        <taxon>Micrococcales</taxon>
        <taxon>Brevibacteriaceae</taxon>
        <taxon>Brevibacterium</taxon>
    </lineage>
</organism>
<dbReference type="InterPro" id="IPR015590">
    <property type="entry name" value="Aldehyde_DH_dom"/>
</dbReference>
<evidence type="ECO:0000259" key="5">
    <source>
        <dbReference type="Pfam" id="PF00171"/>
    </source>
</evidence>
<dbReference type="SUPFAM" id="SSF53720">
    <property type="entry name" value="ALDH-like"/>
    <property type="match status" value="1"/>
</dbReference>
<name>A0A7T2TJ22_9MICO</name>
<dbReference type="Gene3D" id="3.40.605.10">
    <property type="entry name" value="Aldehyde Dehydrogenase, Chain A, domain 1"/>
    <property type="match status" value="1"/>
</dbReference>
<dbReference type="FunFam" id="3.40.605.10:FF:000026">
    <property type="entry name" value="Aldehyde dehydrogenase, putative"/>
    <property type="match status" value="1"/>
</dbReference>
<sequence>MTDTLTRTPAAEEWRTKAAALTLDGRPVIDGARVDAQSGQTHAKTNPATGEVISTLHLGDGADVDRAVASARRAYDDGAWSRASATERREVLLRLADLIEARADEFACLDTLDMGKPIGESSTIDAPGAAALFRFYGEAIEKVSDEIPATPSGSTALVTREPLGVIGVIVPWNYPLEIATWKIAPALAAGNSLVVKPPVEASHSTLLLAELAVEAGLPAGVLNVVPGRGSVVGTALGRHMDVDMLAFTGSTAVAKQLQVYAGESNMKRLALEAGGKSANVIFADTDDLEAAAQKAAFGAFYNQGEVCSATSRIFVERPVFDEFVRLLTRAAESFQPGDPLDPDTAIGSLVSEKHAEEVWECVEQARADGTIVAGGERPAINGMSTFITPTVVTGLPADHRLHEHEIFGPVALVTPFDSEDEAIAKANETPYGLAAALWTGSMARAHRVASRLVAGTVSVNTVDALGFTTPFGGFKQSGFGRDLSIHALENYTDLKTTWLQWG</sequence>
<evidence type="ECO:0000256" key="2">
    <source>
        <dbReference type="ARBA" id="ARBA00023002"/>
    </source>
</evidence>
<dbReference type="Gene3D" id="3.40.309.10">
    <property type="entry name" value="Aldehyde Dehydrogenase, Chain A, domain 2"/>
    <property type="match status" value="1"/>
</dbReference>
<dbReference type="InterPro" id="IPR029510">
    <property type="entry name" value="Ald_DH_CS_GLU"/>
</dbReference>
<dbReference type="PROSITE" id="PS00687">
    <property type="entry name" value="ALDEHYDE_DEHYDR_GLU"/>
    <property type="match status" value="1"/>
</dbReference>
<proteinExistence type="inferred from homology"/>
<dbReference type="RefSeq" id="WP_144588815.1">
    <property type="nucleotide sequence ID" value="NZ_CP065682.1"/>
</dbReference>
<dbReference type="FunFam" id="3.40.309.10:FF:000012">
    <property type="entry name" value="Betaine aldehyde dehydrogenase"/>
    <property type="match status" value="1"/>
</dbReference>
<keyword evidence="2 4" id="KW-0560">Oxidoreductase</keyword>
<dbReference type="InterPro" id="IPR016160">
    <property type="entry name" value="Ald_DH_CS_CYS"/>
</dbReference>
<dbReference type="InterPro" id="IPR016162">
    <property type="entry name" value="Ald_DH_N"/>
</dbReference>
<gene>
    <name evidence="6" type="ORF">I6G59_05100</name>
</gene>
<reference evidence="6 7" key="1">
    <citation type="submission" date="2020-12" db="EMBL/GenBank/DDBJ databases">
        <title>FDA dAtabase for Regulatory Grade micrObial Sequences (FDA-ARGOS): Supporting development and validation of Infectious Disease Dx tests.</title>
        <authorList>
            <person name="Sproer C."/>
            <person name="Gronow S."/>
            <person name="Severitt S."/>
            <person name="Schroder I."/>
            <person name="Tallon L."/>
            <person name="Sadzewicz L."/>
            <person name="Zhao X."/>
            <person name="Boylan J."/>
            <person name="Ott S."/>
            <person name="Bowen H."/>
            <person name="Vavikolanu K."/>
            <person name="Mehta A."/>
            <person name="Aluvathingal J."/>
            <person name="Nadendla S."/>
            <person name="Lowell S."/>
            <person name="Myers T."/>
            <person name="Yan Y."/>
            <person name="Sichtig H."/>
        </authorList>
    </citation>
    <scope>NUCLEOTIDE SEQUENCE [LARGE SCALE GENOMIC DNA]</scope>
    <source>
        <strain evidence="6 7">FDAARGOS_902</strain>
    </source>
</reference>
<dbReference type="Proteomes" id="UP000594979">
    <property type="component" value="Chromosome"/>
</dbReference>
<dbReference type="Pfam" id="PF00171">
    <property type="entry name" value="Aldedh"/>
    <property type="match status" value="1"/>
</dbReference>
<dbReference type="PANTHER" id="PTHR11699">
    <property type="entry name" value="ALDEHYDE DEHYDROGENASE-RELATED"/>
    <property type="match status" value="1"/>
</dbReference>
<dbReference type="InterPro" id="IPR016163">
    <property type="entry name" value="Ald_DH_C"/>
</dbReference>
<dbReference type="FunFam" id="3.40.605.10:FF:000001">
    <property type="entry name" value="Aldehyde dehydrogenase 1"/>
    <property type="match status" value="1"/>
</dbReference>
<dbReference type="KEGG" id="bcau:I6G59_05100"/>
<dbReference type="GO" id="GO:0016620">
    <property type="term" value="F:oxidoreductase activity, acting on the aldehyde or oxo group of donors, NAD or NADP as acceptor"/>
    <property type="evidence" value="ECO:0007669"/>
    <property type="project" value="InterPro"/>
</dbReference>
<feature type="domain" description="Aldehyde dehydrogenase" evidence="5">
    <location>
        <begin position="35"/>
        <end position="496"/>
    </location>
</feature>